<feature type="domain" description="TNase-like" evidence="2">
    <location>
        <begin position="67"/>
        <end position="176"/>
    </location>
</feature>
<evidence type="ECO:0000256" key="1">
    <source>
        <dbReference type="SAM" id="Phobius"/>
    </source>
</evidence>
<dbReference type="OrthoDB" id="9805504at2"/>
<evidence type="ECO:0000259" key="2">
    <source>
        <dbReference type="PROSITE" id="PS50830"/>
    </source>
</evidence>
<dbReference type="SUPFAM" id="SSF50199">
    <property type="entry name" value="Staphylococcal nuclease"/>
    <property type="match status" value="1"/>
</dbReference>
<dbReference type="Gene3D" id="2.40.50.90">
    <property type="match status" value="1"/>
</dbReference>
<dbReference type="InterPro" id="IPR016071">
    <property type="entry name" value="Staphylococal_nuclease_OB-fold"/>
</dbReference>
<protein>
    <submittedName>
        <fullName evidence="3">Thermonuclease family protein</fullName>
    </submittedName>
</protein>
<accession>A0A368K9N0</accession>
<keyword evidence="1" id="KW-0472">Membrane</keyword>
<keyword evidence="4" id="KW-1185">Reference proteome</keyword>
<dbReference type="PANTHER" id="PTHR12302:SF26">
    <property type="entry name" value="BLR1266 PROTEIN"/>
    <property type="match status" value="1"/>
</dbReference>
<evidence type="ECO:0000313" key="3">
    <source>
        <dbReference type="EMBL" id="RCS25315.1"/>
    </source>
</evidence>
<keyword evidence="1" id="KW-0812">Transmembrane</keyword>
<keyword evidence="1" id="KW-1133">Transmembrane helix</keyword>
<comment type="caution">
    <text evidence="3">The sequence shown here is derived from an EMBL/GenBank/DDBJ whole genome shotgun (WGS) entry which is preliminary data.</text>
</comment>
<dbReference type="PROSITE" id="PS50830">
    <property type="entry name" value="TNASE_3"/>
    <property type="match status" value="1"/>
</dbReference>
<feature type="transmembrane region" description="Helical" evidence="1">
    <location>
        <begin position="30"/>
        <end position="50"/>
    </location>
</feature>
<dbReference type="EMBL" id="QOZG01000001">
    <property type="protein sequence ID" value="RCS25315.1"/>
    <property type="molecule type" value="Genomic_DNA"/>
</dbReference>
<dbReference type="Proteomes" id="UP000253420">
    <property type="component" value="Unassembled WGS sequence"/>
</dbReference>
<dbReference type="RefSeq" id="WP_114438409.1">
    <property type="nucleotide sequence ID" value="NZ_QOZG01000001.1"/>
</dbReference>
<dbReference type="AlphaFoldDB" id="A0A368K9N0"/>
<dbReference type="SMART" id="SM00318">
    <property type="entry name" value="SNc"/>
    <property type="match status" value="1"/>
</dbReference>
<evidence type="ECO:0000313" key="4">
    <source>
        <dbReference type="Proteomes" id="UP000253420"/>
    </source>
</evidence>
<reference evidence="3 4" key="1">
    <citation type="submission" date="2018-07" db="EMBL/GenBank/DDBJ databases">
        <title>The draft genome of Phyllobacterium salinisoli.</title>
        <authorList>
            <person name="Liu L."/>
            <person name="Li L."/>
            <person name="Zhang X."/>
            <person name="Liang L."/>
        </authorList>
    </citation>
    <scope>NUCLEOTIDE SEQUENCE [LARGE SCALE GENOMIC DNA]</scope>
    <source>
        <strain evidence="3 4">LLAN61</strain>
    </source>
</reference>
<gene>
    <name evidence="3" type="ORF">DUT91_00395</name>
</gene>
<name>A0A368K9N0_9HYPH</name>
<dbReference type="PANTHER" id="PTHR12302">
    <property type="entry name" value="EBNA2 BINDING PROTEIN P100"/>
    <property type="match status" value="1"/>
</dbReference>
<dbReference type="Pfam" id="PF00565">
    <property type="entry name" value="SNase"/>
    <property type="match status" value="1"/>
</dbReference>
<proteinExistence type="predicted"/>
<dbReference type="InterPro" id="IPR035437">
    <property type="entry name" value="SNase_OB-fold_sf"/>
</dbReference>
<sequence length="228" mass="26186">MRDVRNAFRRTYRGGRWRGPRPQRSRFRRLLDWLLTIAFFALVALVVARLDIPPREREPIEGSAYAIDGDTLIIGGRHIRLQGIDAPEMKQICRRHQGEYACGTEARNLLKTLIGGRTVRCSGAANDKYRRLLGDCRVGEIDLNRSMVEKGWAVAYGRYTDEEAAARRENRGIWAGSFERPQDWRRAHQGTDETPHSIPSPLETYTEELYLWLKNLITTLYDKVGKGA</sequence>
<organism evidence="3 4">
    <name type="scientific">Phyllobacterium salinisoli</name>
    <dbReference type="NCBI Taxonomy" id="1899321"/>
    <lineage>
        <taxon>Bacteria</taxon>
        <taxon>Pseudomonadati</taxon>
        <taxon>Pseudomonadota</taxon>
        <taxon>Alphaproteobacteria</taxon>
        <taxon>Hyphomicrobiales</taxon>
        <taxon>Phyllobacteriaceae</taxon>
        <taxon>Phyllobacterium</taxon>
    </lineage>
</organism>